<dbReference type="EMBL" id="CP016808">
    <property type="protein sequence ID" value="ANY70704.1"/>
    <property type="molecule type" value="Genomic_DNA"/>
</dbReference>
<evidence type="ECO:0000256" key="1">
    <source>
        <dbReference type="ARBA" id="ARBA00008366"/>
    </source>
</evidence>
<evidence type="ECO:0000313" key="7">
    <source>
        <dbReference type="EMBL" id="ANY70704.1"/>
    </source>
</evidence>
<evidence type="ECO:0000256" key="4">
    <source>
        <dbReference type="ARBA" id="ARBA00023002"/>
    </source>
</evidence>
<dbReference type="CDD" id="cd02146">
    <property type="entry name" value="NfsA-like"/>
    <property type="match status" value="1"/>
</dbReference>
<keyword evidence="3 5" id="KW-0288">FMN</keyword>
<dbReference type="InterPro" id="IPR000415">
    <property type="entry name" value="Nitroreductase-like"/>
</dbReference>
<dbReference type="SUPFAM" id="SSF55469">
    <property type="entry name" value="FMN-dependent nitroreductase-like"/>
    <property type="match status" value="1"/>
</dbReference>
<dbReference type="PANTHER" id="PTHR43425">
    <property type="entry name" value="OXYGEN-INSENSITIVE NADPH NITROREDUCTASE"/>
    <property type="match status" value="1"/>
</dbReference>
<reference evidence="7" key="1">
    <citation type="submission" date="2016-08" db="EMBL/GenBank/DDBJ databases">
        <title>Complete Genome Seqeunce of Paenibacillus sp. BIHB 4019 from tea rhizoplane.</title>
        <authorList>
            <person name="Thakur R."/>
            <person name="Swarnkar M.K."/>
            <person name="Gulati A."/>
        </authorList>
    </citation>
    <scope>NUCLEOTIDE SEQUENCE [LARGE SCALE GENOMIC DNA]</scope>
    <source>
        <strain evidence="7">BIHB4019</strain>
    </source>
</reference>
<evidence type="ECO:0000256" key="5">
    <source>
        <dbReference type="PIRNR" id="PIRNR005426"/>
    </source>
</evidence>
<dbReference type="Gene3D" id="3.40.109.10">
    <property type="entry name" value="NADH Oxidase"/>
    <property type="match status" value="1"/>
</dbReference>
<dbReference type="InterPro" id="IPR016446">
    <property type="entry name" value="Flavin_OxRdtase_Frp"/>
</dbReference>
<dbReference type="AlphaFoldDB" id="A0A1B2DSL3"/>
<evidence type="ECO:0000259" key="6">
    <source>
        <dbReference type="Pfam" id="PF00881"/>
    </source>
</evidence>
<sequence length="245" mass="27551">MWPETIDVLLNHRSIRKFKSNPIPQPTLAKIIEAAQQASTSSSMQCFTVINVSNQDKRKQLAELSGNQAYIEECPVFLVWCADLFRYEQAAKLHFEGDMTSTVENFIVATVDTALAAQNAAIAAESLGYGIVYIGGIRNNPQEVSTLLGLPSHVYPVFGMCMGEPDQAPLTRPRLPQQAILHEDRYDQEAVESGIREYDETIRQYMLERSEGKLNTSWSESMAAKINHPRLHMGEFLRSKGFLQQ</sequence>
<keyword evidence="2 5" id="KW-0285">Flavoprotein</keyword>
<dbReference type="PANTHER" id="PTHR43425:SF2">
    <property type="entry name" value="OXYGEN-INSENSITIVE NADPH NITROREDUCTASE"/>
    <property type="match status" value="1"/>
</dbReference>
<feature type="domain" description="Nitroreductase" evidence="6">
    <location>
        <begin position="11"/>
        <end position="163"/>
    </location>
</feature>
<dbReference type="InterPro" id="IPR029479">
    <property type="entry name" value="Nitroreductase"/>
</dbReference>
<evidence type="ECO:0000256" key="2">
    <source>
        <dbReference type="ARBA" id="ARBA00022630"/>
    </source>
</evidence>
<proteinExistence type="inferred from homology"/>
<keyword evidence="5" id="KW-0521">NADP</keyword>
<dbReference type="GO" id="GO:0016491">
    <property type="term" value="F:oxidoreductase activity"/>
    <property type="evidence" value="ECO:0007669"/>
    <property type="project" value="UniProtKB-UniRule"/>
</dbReference>
<organism evidence="7">
    <name type="scientific">Paenibacillus sp. BIHB 4019</name>
    <dbReference type="NCBI Taxonomy" id="1870819"/>
    <lineage>
        <taxon>Bacteria</taxon>
        <taxon>Bacillati</taxon>
        <taxon>Bacillota</taxon>
        <taxon>Bacilli</taxon>
        <taxon>Bacillales</taxon>
        <taxon>Paenibacillaceae</taxon>
        <taxon>Paenibacillus</taxon>
    </lineage>
</organism>
<dbReference type="NCBIfam" id="NF008033">
    <property type="entry name" value="PRK10765.1"/>
    <property type="match status" value="1"/>
</dbReference>
<gene>
    <name evidence="7" type="ORF">BBD42_11905</name>
</gene>
<comment type="similarity">
    <text evidence="1 5">Belongs to the flavin oxidoreductase frp family.</text>
</comment>
<accession>A0A1B2DSL3</accession>
<dbReference type="PIRSF" id="PIRSF005426">
    <property type="entry name" value="Frp"/>
    <property type="match status" value="1"/>
</dbReference>
<protein>
    <submittedName>
        <fullName evidence="7">NADPH-dependent oxidoreductase</fullName>
    </submittedName>
</protein>
<dbReference type="Pfam" id="PF00881">
    <property type="entry name" value="Nitroreductase"/>
    <property type="match status" value="1"/>
</dbReference>
<name>A0A1B2DSL3_9BACL</name>
<evidence type="ECO:0000256" key="3">
    <source>
        <dbReference type="ARBA" id="ARBA00022643"/>
    </source>
</evidence>
<keyword evidence="4 5" id="KW-0560">Oxidoreductase</keyword>